<organism evidence="1">
    <name type="scientific">freshwater metagenome</name>
    <dbReference type="NCBI Taxonomy" id="449393"/>
    <lineage>
        <taxon>unclassified sequences</taxon>
        <taxon>metagenomes</taxon>
        <taxon>ecological metagenomes</taxon>
    </lineage>
</organism>
<reference evidence="1" key="1">
    <citation type="submission" date="2020-05" db="EMBL/GenBank/DDBJ databases">
        <authorList>
            <person name="Chiriac C."/>
            <person name="Salcher M."/>
            <person name="Ghai R."/>
            <person name="Kavagutti S V."/>
        </authorList>
    </citation>
    <scope>NUCLEOTIDE SEQUENCE</scope>
</reference>
<dbReference type="EMBL" id="CAEZVD010000094">
    <property type="protein sequence ID" value="CAB4624787.1"/>
    <property type="molecule type" value="Genomic_DNA"/>
</dbReference>
<name>A0A6J6IJV2_9ZZZZ</name>
<dbReference type="AlphaFoldDB" id="A0A6J6IJV2"/>
<proteinExistence type="predicted"/>
<sequence>MFFAGLSPATFGRVLAISEYSLMLSIEYLRHSISPAKSLSAPASSRIFASSATFEIKRAFDSSTEGAGTPAN</sequence>
<evidence type="ECO:0000313" key="1">
    <source>
        <dbReference type="EMBL" id="CAB4624787.1"/>
    </source>
</evidence>
<protein>
    <submittedName>
        <fullName evidence="1">Unannotated protein</fullName>
    </submittedName>
</protein>
<gene>
    <name evidence="1" type="ORF">UFOPK1909_00819</name>
</gene>
<accession>A0A6J6IJV2</accession>